<keyword evidence="2" id="KW-1133">Transmembrane helix</keyword>
<sequence>MYARRRRRYFTLMVICLVLFVSAWAFVRLWSVPAAIGMCVVAMVIPPLAAIVGNRRESDDRWWDEPSDDAPPRDGNGRG</sequence>
<gene>
    <name evidence="3" type="ORF">JW613_24105</name>
</gene>
<evidence type="ECO:0000256" key="2">
    <source>
        <dbReference type="SAM" id="Phobius"/>
    </source>
</evidence>
<dbReference type="EMBL" id="JAFFZM010000015">
    <property type="protein sequence ID" value="MBO8201354.1"/>
    <property type="molecule type" value="Genomic_DNA"/>
</dbReference>
<reference evidence="3 4" key="1">
    <citation type="submission" date="2021-02" db="EMBL/GenBank/DDBJ databases">
        <title>Streptomyces spirodelae sp. nov., isolated from duckweed.</title>
        <authorList>
            <person name="Saimee Y."/>
            <person name="Duangmal K."/>
        </authorList>
    </citation>
    <scope>NUCLEOTIDE SEQUENCE [LARGE SCALE GENOMIC DNA]</scope>
    <source>
        <strain evidence="3 4">DSM 42105</strain>
    </source>
</reference>
<dbReference type="Proteomes" id="UP000721954">
    <property type="component" value="Unassembled WGS sequence"/>
</dbReference>
<keyword evidence="4" id="KW-1185">Reference proteome</keyword>
<comment type="caution">
    <text evidence="3">The sequence shown here is derived from an EMBL/GenBank/DDBJ whole genome shotgun (WGS) entry which is preliminary data.</text>
</comment>
<keyword evidence="2" id="KW-0812">Transmembrane</keyword>
<protein>
    <submittedName>
        <fullName evidence="3">DUF3099 domain-containing protein</fullName>
    </submittedName>
</protein>
<dbReference type="RefSeq" id="WP_209213033.1">
    <property type="nucleotide sequence ID" value="NZ_JAFFZM010000015.1"/>
</dbReference>
<feature type="transmembrane region" description="Helical" evidence="2">
    <location>
        <begin position="35"/>
        <end position="53"/>
    </location>
</feature>
<proteinExistence type="predicted"/>
<organism evidence="3 4">
    <name type="scientific">Streptomyces smyrnaeus</name>
    <dbReference type="NCBI Taxonomy" id="1387713"/>
    <lineage>
        <taxon>Bacteria</taxon>
        <taxon>Bacillati</taxon>
        <taxon>Actinomycetota</taxon>
        <taxon>Actinomycetes</taxon>
        <taxon>Kitasatosporales</taxon>
        <taxon>Streptomycetaceae</taxon>
        <taxon>Streptomyces</taxon>
    </lineage>
</organism>
<feature type="region of interest" description="Disordered" evidence="1">
    <location>
        <begin position="59"/>
        <end position="79"/>
    </location>
</feature>
<dbReference type="InterPro" id="IPR021449">
    <property type="entry name" value="DUF3099"/>
</dbReference>
<evidence type="ECO:0000313" key="4">
    <source>
        <dbReference type="Proteomes" id="UP000721954"/>
    </source>
</evidence>
<dbReference type="Pfam" id="PF11298">
    <property type="entry name" value="DUF3099"/>
    <property type="match status" value="1"/>
</dbReference>
<evidence type="ECO:0000313" key="3">
    <source>
        <dbReference type="EMBL" id="MBO8201354.1"/>
    </source>
</evidence>
<name>A0ABS3Y189_9ACTN</name>
<evidence type="ECO:0000256" key="1">
    <source>
        <dbReference type="SAM" id="MobiDB-lite"/>
    </source>
</evidence>
<dbReference type="GeneID" id="96261701"/>
<keyword evidence="2" id="KW-0472">Membrane</keyword>
<accession>A0ABS3Y189</accession>